<dbReference type="AlphaFoldDB" id="D3TSM4"/>
<sequence length="86" mass="9748">MDSISIANNSLFSVNGRRCLIIALFGIFGLTIAYYVFQTIVFVQIKDVLKSLDGDFARMMKEIHSLRQNVTMLETETESLKVSIKI</sequence>
<organism evidence="2">
    <name type="scientific">Glossina morsitans morsitans</name>
    <name type="common">Savannah tsetse fly</name>
    <dbReference type="NCBI Taxonomy" id="37546"/>
    <lineage>
        <taxon>Eukaryota</taxon>
        <taxon>Metazoa</taxon>
        <taxon>Ecdysozoa</taxon>
        <taxon>Arthropoda</taxon>
        <taxon>Hexapoda</taxon>
        <taxon>Insecta</taxon>
        <taxon>Pterygota</taxon>
        <taxon>Neoptera</taxon>
        <taxon>Endopterygota</taxon>
        <taxon>Diptera</taxon>
        <taxon>Brachycera</taxon>
        <taxon>Muscomorpha</taxon>
        <taxon>Hippoboscoidea</taxon>
        <taxon>Glossinidae</taxon>
        <taxon>Glossina</taxon>
    </lineage>
</organism>
<proteinExistence type="evidence at transcript level"/>
<keyword evidence="1" id="KW-1133">Transmembrane helix</keyword>
<name>D3TSM4_GLOMM</name>
<protein>
    <submittedName>
        <fullName evidence="2">Hypothetical secreted peptide</fullName>
    </submittedName>
</protein>
<feature type="transmembrane region" description="Helical" evidence="1">
    <location>
        <begin position="20"/>
        <end position="43"/>
    </location>
</feature>
<keyword evidence="1" id="KW-0472">Membrane</keyword>
<evidence type="ECO:0000313" key="2">
    <source>
        <dbReference type="EMBL" id="ADD20702.1"/>
    </source>
</evidence>
<accession>D3TSM4</accession>
<reference evidence="2" key="2">
    <citation type="submission" date="2010-01" db="EMBL/GenBank/DDBJ databases">
        <authorList>
            <consortium name="International Glossina Genome Initiative"/>
            <person name="da Silva J."/>
            <person name="Ribeiro J.M.C."/>
            <person name="Abbeele J.V."/>
            <person name="Attardo G."/>
            <person name="Hao Z."/>
            <person name="Haines L.R."/>
            <person name="Soares M.B."/>
            <person name="Berriman M."/>
            <person name="Aksoy S."/>
            <person name="Lehane M.J."/>
        </authorList>
    </citation>
    <scope>NUCLEOTIDE SEQUENCE</scope>
    <source>
        <tissue evidence="2">Salivary gland</tissue>
    </source>
</reference>
<dbReference type="EMBL" id="EZ424426">
    <property type="protein sequence ID" value="ADD20702.1"/>
    <property type="molecule type" value="mRNA"/>
</dbReference>
<reference evidence="2" key="1">
    <citation type="journal article" date="2010" name="BMC Genomics">
        <title>An insight into the sialome of Glossina morsitans morsitans.</title>
        <authorList>
            <person name="Alves-Silva J."/>
            <person name="Ribeiro J.M."/>
            <person name="Van Den Abbeele J."/>
            <person name="Attardo G."/>
            <person name="Hao Z."/>
            <person name="Haines L.R."/>
            <person name="Soares M.B."/>
            <person name="Berriman M."/>
            <person name="Aksoy S."/>
            <person name="Lehane M.J."/>
        </authorList>
    </citation>
    <scope>NUCLEOTIDE SEQUENCE</scope>
    <source>
        <tissue evidence="2">Salivary gland</tissue>
    </source>
</reference>
<evidence type="ECO:0000256" key="1">
    <source>
        <dbReference type="SAM" id="Phobius"/>
    </source>
</evidence>
<keyword evidence="1" id="KW-0812">Transmembrane</keyword>